<protein>
    <recommendedName>
        <fullName evidence="4">Ammonia monooxygenase</fullName>
    </recommendedName>
</protein>
<feature type="transmembrane region" description="Helical" evidence="1">
    <location>
        <begin position="267"/>
        <end position="289"/>
    </location>
</feature>
<dbReference type="GO" id="GO:0016020">
    <property type="term" value="C:membrane"/>
    <property type="evidence" value="ECO:0007669"/>
    <property type="project" value="InterPro"/>
</dbReference>
<feature type="transmembrane region" description="Helical" evidence="1">
    <location>
        <begin position="313"/>
        <end position="343"/>
    </location>
</feature>
<dbReference type="Proteomes" id="UP000183982">
    <property type="component" value="Unassembled WGS sequence"/>
</dbReference>
<feature type="transmembrane region" description="Helical" evidence="1">
    <location>
        <begin position="151"/>
        <end position="168"/>
    </location>
</feature>
<dbReference type="EMBL" id="FQZQ01000012">
    <property type="protein sequence ID" value="SHJ75584.1"/>
    <property type="molecule type" value="Genomic_DNA"/>
</dbReference>
<keyword evidence="3" id="KW-1185">Reference proteome</keyword>
<reference evidence="3" key="1">
    <citation type="submission" date="2016-11" db="EMBL/GenBank/DDBJ databases">
        <authorList>
            <person name="Varghese N."/>
            <person name="Submissions S."/>
        </authorList>
    </citation>
    <scope>NUCLEOTIDE SEQUENCE [LARGE SCALE GENOMIC DNA]</scope>
    <source>
        <strain evidence="3">DSM 100564</strain>
    </source>
</reference>
<dbReference type="STRING" id="1470563.SAMN05444000_112127"/>
<evidence type="ECO:0000256" key="1">
    <source>
        <dbReference type="SAM" id="Phobius"/>
    </source>
</evidence>
<keyword evidence="1" id="KW-1133">Transmembrane helix</keyword>
<evidence type="ECO:0000313" key="3">
    <source>
        <dbReference type="Proteomes" id="UP000183982"/>
    </source>
</evidence>
<feature type="transmembrane region" description="Helical" evidence="1">
    <location>
        <begin position="212"/>
        <end position="231"/>
    </location>
</feature>
<accession>A0A1M6LWG7</accession>
<dbReference type="OrthoDB" id="7157734at2"/>
<keyword evidence="1" id="KW-0472">Membrane</keyword>
<dbReference type="PANTHER" id="PTHR38457">
    <property type="entry name" value="REGULATOR ABRB-RELATED"/>
    <property type="match status" value="1"/>
</dbReference>
<proteinExistence type="predicted"/>
<dbReference type="PANTHER" id="PTHR38457:SF1">
    <property type="entry name" value="REGULATOR ABRB-RELATED"/>
    <property type="match status" value="1"/>
</dbReference>
<keyword evidence="1" id="KW-0812">Transmembrane</keyword>
<sequence>MLERPFNVLLQLAIGFAGAVVAYFLGVPMPFLLGSLGVTAAIAMARSTTSDPANSFPEFLRRGFIAVVGVMIGQNFSPELTGLLGSLWVSLGAVALFVVLAHGAGYMVYRHLGGYDRPTAVFASVPGGLVEAITFGEQAGGNVAIVTVQHFARVILVIVVVPLLFWLWTGQTVGSAAGAEMSAAGYSALDVGLTAVIAVVGMFVGKWLHFPAPALIGPLVLGAAIQISGVMPLHAPSWLLNLAQLVIGVGLGAAFQDISRKQLVKSLMLGAVAMVIYLALGLSLALMVAEVTPIARDVLFISFAPGGVTEMSLIALSLGVGPIVVAAHHVFRISVTVVVMTILSKMLKRDAKS</sequence>
<feature type="transmembrane region" description="Helical" evidence="1">
    <location>
        <begin position="7"/>
        <end position="25"/>
    </location>
</feature>
<dbReference type="InterPro" id="IPR017516">
    <property type="entry name" value="AbrB_dup"/>
</dbReference>
<dbReference type="NCBIfam" id="TIGR03082">
    <property type="entry name" value="Gneg_AbrB_dup"/>
    <property type="match status" value="1"/>
</dbReference>
<feature type="transmembrane region" description="Helical" evidence="1">
    <location>
        <begin position="237"/>
        <end position="255"/>
    </location>
</feature>
<dbReference type="RefSeq" id="WP_073252853.1">
    <property type="nucleotide sequence ID" value="NZ_FQZQ01000012.1"/>
</dbReference>
<feature type="transmembrane region" description="Helical" evidence="1">
    <location>
        <begin position="88"/>
        <end position="109"/>
    </location>
</feature>
<dbReference type="PIRSF" id="PIRSF038991">
    <property type="entry name" value="Protein_AbrB"/>
    <property type="match status" value="1"/>
</dbReference>
<evidence type="ECO:0000313" key="2">
    <source>
        <dbReference type="EMBL" id="SHJ75584.1"/>
    </source>
</evidence>
<dbReference type="AlphaFoldDB" id="A0A1M6LWG7"/>
<organism evidence="2 3">
    <name type="scientific">Shimia gijangensis</name>
    <dbReference type="NCBI Taxonomy" id="1470563"/>
    <lineage>
        <taxon>Bacteria</taxon>
        <taxon>Pseudomonadati</taxon>
        <taxon>Pseudomonadota</taxon>
        <taxon>Alphaproteobacteria</taxon>
        <taxon>Rhodobacterales</taxon>
        <taxon>Roseobacteraceae</taxon>
    </lineage>
</organism>
<evidence type="ECO:0008006" key="4">
    <source>
        <dbReference type="Google" id="ProtNLM"/>
    </source>
</evidence>
<gene>
    <name evidence="2" type="ORF">SAMN05444000_112127</name>
</gene>
<dbReference type="InterPro" id="IPR007820">
    <property type="entry name" value="AbrB_fam"/>
</dbReference>
<feature type="transmembrane region" description="Helical" evidence="1">
    <location>
        <begin position="183"/>
        <end position="205"/>
    </location>
</feature>
<dbReference type="GO" id="GO:0010468">
    <property type="term" value="P:regulation of gene expression"/>
    <property type="evidence" value="ECO:0007669"/>
    <property type="project" value="InterPro"/>
</dbReference>
<name>A0A1M6LWG7_9RHOB</name>
<dbReference type="Pfam" id="PF05145">
    <property type="entry name" value="AbrB"/>
    <property type="match status" value="1"/>
</dbReference>